<proteinExistence type="inferred from homology"/>
<dbReference type="SUPFAM" id="SSF51445">
    <property type="entry name" value="(Trans)glycosidases"/>
    <property type="match status" value="1"/>
</dbReference>
<gene>
    <name evidence="9" type="ORF">HRbin17_02501</name>
</gene>
<keyword evidence="5 7" id="KW-0326">Glycosidase</keyword>
<dbReference type="GO" id="GO:0030245">
    <property type="term" value="P:cellulose catabolic process"/>
    <property type="evidence" value="ECO:0007669"/>
    <property type="project" value="UniProtKB-KW"/>
</dbReference>
<name>A0A2H5XFL0_9BACT</name>
<evidence type="ECO:0000256" key="1">
    <source>
        <dbReference type="ARBA" id="ARBA00005641"/>
    </source>
</evidence>
<evidence type="ECO:0000256" key="2">
    <source>
        <dbReference type="ARBA" id="ARBA00022801"/>
    </source>
</evidence>
<dbReference type="InterPro" id="IPR001547">
    <property type="entry name" value="Glyco_hydro_5"/>
</dbReference>
<evidence type="ECO:0000256" key="5">
    <source>
        <dbReference type="ARBA" id="ARBA00023295"/>
    </source>
</evidence>
<keyword evidence="2 7" id="KW-0378">Hydrolase</keyword>
<comment type="similarity">
    <text evidence="1 7">Belongs to the glycosyl hydrolase 5 (cellulase A) family.</text>
</comment>
<dbReference type="Proteomes" id="UP000236173">
    <property type="component" value="Unassembled WGS sequence"/>
</dbReference>
<dbReference type="Gene3D" id="3.20.20.80">
    <property type="entry name" value="Glycosidases"/>
    <property type="match status" value="1"/>
</dbReference>
<keyword evidence="3" id="KW-0136">Cellulose degradation</keyword>
<dbReference type="PANTHER" id="PTHR31297">
    <property type="entry name" value="GLUCAN ENDO-1,6-BETA-GLUCOSIDASE B"/>
    <property type="match status" value="1"/>
</dbReference>
<organism evidence="9 10">
    <name type="scientific">Candidatus Fervidibacter japonicus</name>
    <dbReference type="NCBI Taxonomy" id="2035412"/>
    <lineage>
        <taxon>Bacteria</taxon>
        <taxon>Candidatus Fervidibacterota</taxon>
        <taxon>Candidatus Fervidibacter</taxon>
    </lineage>
</organism>
<dbReference type="InterPro" id="IPR017853">
    <property type="entry name" value="GH"/>
</dbReference>
<evidence type="ECO:0000256" key="6">
    <source>
        <dbReference type="ARBA" id="ARBA00023326"/>
    </source>
</evidence>
<protein>
    <submittedName>
        <fullName evidence="9">Endoglucanase C307</fullName>
        <ecNumber evidence="9">3.2.1.4</ecNumber>
    </submittedName>
</protein>
<evidence type="ECO:0000256" key="7">
    <source>
        <dbReference type="RuleBase" id="RU361153"/>
    </source>
</evidence>
<dbReference type="EMBL" id="BEHT01000045">
    <property type="protein sequence ID" value="GBC99968.1"/>
    <property type="molecule type" value="Genomic_DNA"/>
</dbReference>
<accession>A0A2H5XFL0</accession>
<dbReference type="InterPro" id="IPR050386">
    <property type="entry name" value="Glycosyl_hydrolase_5"/>
</dbReference>
<dbReference type="EC" id="3.2.1.4" evidence="9"/>
<dbReference type="GO" id="GO:0008810">
    <property type="term" value="F:cellulase activity"/>
    <property type="evidence" value="ECO:0007669"/>
    <property type="project" value="UniProtKB-EC"/>
</dbReference>
<feature type="domain" description="Glycoside hydrolase family 5" evidence="8">
    <location>
        <begin position="62"/>
        <end position="321"/>
    </location>
</feature>
<comment type="caution">
    <text evidence="9">The sequence shown here is derived from an EMBL/GenBank/DDBJ whole genome shotgun (WGS) entry which is preliminary data.</text>
</comment>
<keyword evidence="4" id="KW-0119">Carbohydrate metabolism</keyword>
<sequence length="356" mass="41581">MTRREMLTTMAGVMAGMAAQEAPTTAQRKLPAPCPDRLPRWRGFNLLEKFNVARNQPFLERDFAWIAELGFNFVRLPMDYRCWIDAGDWTKFREETLKEIDDAVRFGEKYGVHVCLNFHRAPGYTVARPPEPKSLWDDEEAQKVCALHWAHFARRYQGVPNTLLSFNLFNEPARIDPQVHRKVVARMVEAIRQHDEQRLIICDGREWGNTAPTELVGLKVAAATRGYQPFRLTHYRAEWVNNAQTWATPTYPLREGDTLWDIHRLRSFYQPWKALERQGVGVMVGEFGAYNKTPHKVVLAWMRDGLTVWQEMGWGWALWNFRGSFGILDSEREDVAYENWRGHRLDRAMLELLQAF</sequence>
<evidence type="ECO:0000313" key="9">
    <source>
        <dbReference type="EMBL" id="GBC99968.1"/>
    </source>
</evidence>
<dbReference type="PANTHER" id="PTHR31297:SF41">
    <property type="entry name" value="ENDOGLUCANASE, PUTATIVE (AFU_ORTHOLOGUE AFUA_5G01830)-RELATED"/>
    <property type="match status" value="1"/>
</dbReference>
<evidence type="ECO:0000256" key="3">
    <source>
        <dbReference type="ARBA" id="ARBA00023001"/>
    </source>
</evidence>
<dbReference type="GO" id="GO:0009986">
    <property type="term" value="C:cell surface"/>
    <property type="evidence" value="ECO:0007669"/>
    <property type="project" value="TreeGrafter"/>
</dbReference>
<reference evidence="10" key="1">
    <citation type="submission" date="2017-09" db="EMBL/GenBank/DDBJ databases">
        <title>Metaegenomics of thermophilic ammonia-oxidizing enrichment culture.</title>
        <authorList>
            <person name="Kato S."/>
            <person name="Suzuki K."/>
        </authorList>
    </citation>
    <scope>NUCLEOTIDE SEQUENCE [LARGE SCALE GENOMIC DNA]</scope>
</reference>
<dbReference type="GO" id="GO:0005576">
    <property type="term" value="C:extracellular region"/>
    <property type="evidence" value="ECO:0007669"/>
    <property type="project" value="TreeGrafter"/>
</dbReference>
<keyword evidence="6" id="KW-0624">Polysaccharide degradation</keyword>
<dbReference type="AlphaFoldDB" id="A0A2H5XFL0"/>
<evidence type="ECO:0000313" key="10">
    <source>
        <dbReference type="Proteomes" id="UP000236173"/>
    </source>
</evidence>
<evidence type="ECO:0000259" key="8">
    <source>
        <dbReference type="Pfam" id="PF00150"/>
    </source>
</evidence>
<dbReference type="GO" id="GO:0008422">
    <property type="term" value="F:beta-glucosidase activity"/>
    <property type="evidence" value="ECO:0007669"/>
    <property type="project" value="TreeGrafter"/>
</dbReference>
<evidence type="ECO:0000256" key="4">
    <source>
        <dbReference type="ARBA" id="ARBA00023277"/>
    </source>
</evidence>
<dbReference type="Pfam" id="PF00150">
    <property type="entry name" value="Cellulase"/>
    <property type="match status" value="1"/>
</dbReference>